<feature type="region of interest" description="Disordered" evidence="1">
    <location>
        <begin position="1"/>
        <end position="41"/>
    </location>
</feature>
<dbReference type="EMBL" id="JAIQCV010000008">
    <property type="protein sequence ID" value="KAH1074053.1"/>
    <property type="molecule type" value="Genomic_DNA"/>
</dbReference>
<proteinExistence type="predicted"/>
<accession>A0A9D3VAJ8</accession>
<comment type="caution">
    <text evidence="2">The sequence shown here is derived from an EMBL/GenBank/DDBJ whole genome shotgun (WGS) entry which is preliminary data.</text>
</comment>
<organism evidence="2 3">
    <name type="scientific">Gossypium stocksii</name>
    <dbReference type="NCBI Taxonomy" id="47602"/>
    <lineage>
        <taxon>Eukaryota</taxon>
        <taxon>Viridiplantae</taxon>
        <taxon>Streptophyta</taxon>
        <taxon>Embryophyta</taxon>
        <taxon>Tracheophyta</taxon>
        <taxon>Spermatophyta</taxon>
        <taxon>Magnoliopsida</taxon>
        <taxon>eudicotyledons</taxon>
        <taxon>Gunneridae</taxon>
        <taxon>Pentapetalae</taxon>
        <taxon>rosids</taxon>
        <taxon>malvids</taxon>
        <taxon>Malvales</taxon>
        <taxon>Malvaceae</taxon>
        <taxon>Malvoideae</taxon>
        <taxon>Gossypium</taxon>
    </lineage>
</organism>
<dbReference type="AlphaFoldDB" id="A0A9D3VAJ8"/>
<gene>
    <name evidence="2" type="ORF">J1N35_026381</name>
</gene>
<evidence type="ECO:0000313" key="2">
    <source>
        <dbReference type="EMBL" id="KAH1074053.1"/>
    </source>
</evidence>
<feature type="compositionally biased region" description="Basic and acidic residues" evidence="1">
    <location>
        <begin position="1"/>
        <end position="18"/>
    </location>
</feature>
<keyword evidence="3" id="KW-1185">Reference proteome</keyword>
<name>A0A9D3VAJ8_9ROSI</name>
<evidence type="ECO:0000256" key="1">
    <source>
        <dbReference type="SAM" id="MobiDB-lite"/>
    </source>
</evidence>
<dbReference type="Proteomes" id="UP000828251">
    <property type="component" value="Unassembled WGS sequence"/>
</dbReference>
<sequence>MQVEEDTKKDVQTDKEVSKTGAFDPEVEITRERPTSSGQVQARKMHTHSFVADEFANQAASKKFGGVGRGVKVSQSKTIIDSVSDEDIQKILAEATQAAKKQEERMMEMKNKGLWMLLAPRVGYVKPYVHNLLRSVSDMHSKLHQKVFVWKVNDQSLSCTLSLNTLQKSPPFCPHKTKLVIIFKVGQGQLSHVSEFQSCVEYRCISHSHATGNGSLYEWIELNLRNNHEVNRVDGVNWACLFRIIIWRMWKNRNLRTFQGLSWSTDVVIKASLCWAKQHVSVSGSQGIRTSRSDFAPLSLDGWVYLNTNGSVRNVDRYVVARRLLRDHDGTWIVGFRRYSGNCEVMDLELWGILDGCS</sequence>
<dbReference type="OrthoDB" id="1000885at2759"/>
<evidence type="ECO:0000313" key="3">
    <source>
        <dbReference type="Proteomes" id="UP000828251"/>
    </source>
</evidence>
<reference evidence="2 3" key="1">
    <citation type="journal article" date="2021" name="Plant Biotechnol. J.">
        <title>Multi-omics assisted identification of the key and species-specific regulatory components of drought-tolerant mechanisms in Gossypium stocksii.</title>
        <authorList>
            <person name="Yu D."/>
            <person name="Ke L."/>
            <person name="Zhang D."/>
            <person name="Wu Y."/>
            <person name="Sun Y."/>
            <person name="Mei J."/>
            <person name="Sun J."/>
            <person name="Sun Y."/>
        </authorList>
    </citation>
    <scope>NUCLEOTIDE SEQUENCE [LARGE SCALE GENOMIC DNA]</scope>
    <source>
        <strain evidence="3">cv. E1</strain>
        <tissue evidence="2">Leaf</tissue>
    </source>
</reference>
<protein>
    <submittedName>
        <fullName evidence="2">Uncharacterized protein</fullName>
    </submittedName>
</protein>